<reference evidence="1" key="1">
    <citation type="submission" date="2020-11" db="EMBL/GenBank/DDBJ databases">
        <authorList>
            <consortium name="DOE Joint Genome Institute"/>
            <person name="Ahrendt S."/>
            <person name="Riley R."/>
            <person name="Andreopoulos W."/>
            <person name="Labutti K."/>
            <person name="Pangilinan J."/>
            <person name="Ruiz-Duenas F.J."/>
            <person name="Barrasa J.M."/>
            <person name="Sanchez-Garcia M."/>
            <person name="Camarero S."/>
            <person name="Miyauchi S."/>
            <person name="Serrano A."/>
            <person name="Linde D."/>
            <person name="Babiker R."/>
            <person name="Drula E."/>
            <person name="Ayuso-Fernandez I."/>
            <person name="Pacheco R."/>
            <person name="Padilla G."/>
            <person name="Ferreira P."/>
            <person name="Barriuso J."/>
            <person name="Kellner H."/>
            <person name="Castanera R."/>
            <person name="Alfaro M."/>
            <person name="Ramirez L."/>
            <person name="Pisabarro A.G."/>
            <person name="Kuo A."/>
            <person name="Tritt A."/>
            <person name="Lipzen A."/>
            <person name="He G."/>
            <person name="Yan M."/>
            <person name="Ng V."/>
            <person name="Cullen D."/>
            <person name="Martin F."/>
            <person name="Rosso M.-N."/>
            <person name="Henrissat B."/>
            <person name="Hibbett D."/>
            <person name="Martinez A.T."/>
            <person name="Grigoriev I.V."/>
        </authorList>
    </citation>
    <scope>NUCLEOTIDE SEQUENCE</scope>
    <source>
        <strain evidence="1">CBS 247.69</strain>
    </source>
</reference>
<dbReference type="OrthoDB" id="2585251at2759"/>
<organism evidence="1 2">
    <name type="scientific">Collybia nuda</name>
    <dbReference type="NCBI Taxonomy" id="64659"/>
    <lineage>
        <taxon>Eukaryota</taxon>
        <taxon>Fungi</taxon>
        <taxon>Dikarya</taxon>
        <taxon>Basidiomycota</taxon>
        <taxon>Agaricomycotina</taxon>
        <taxon>Agaricomycetes</taxon>
        <taxon>Agaricomycetidae</taxon>
        <taxon>Agaricales</taxon>
        <taxon>Tricholomatineae</taxon>
        <taxon>Clitocybaceae</taxon>
        <taxon>Collybia</taxon>
    </lineage>
</organism>
<proteinExistence type="predicted"/>
<comment type="caution">
    <text evidence="1">The sequence shown here is derived from an EMBL/GenBank/DDBJ whole genome shotgun (WGS) entry which is preliminary data.</text>
</comment>
<sequence>MLASHGARISTRNASNFIPHTSASAAGKSRAIHIPSFVRVRSPIPQAGRAQKLFTQSHNLLSQFFNLLTAPGIRVPTGSPVVRSLHTTARSHTTIQQGFSFPVRTALSRPLNSHILPRAPALPRTVAQVGFGTARNFSSGRPIFQNLVENVPVVGRAFYEADWELKVHQEQDIMRMRSKSKSLKKVHRKEMLKPTQQNVMLKENQAPSQPQNISVEEDLDHFFIIPTTPDVTTCLLIPLAPTPTARTPLSPFPNTDPTLLPLHDLATMHNAHGTHSLRVSSLFSRLDVANVWERGVRCSAFSHGGDHDGVCTMLKVEFVGWTKAEVRSVLGESGTGWCVLEEINTACAQQQEFSDDDDDTLSDLLSDTSSMSSDIFGNSHREGSMGLSNVDADSSQSFILPTLDFSSSFTASSIPVPSQPRNISDLHSFSFNSNFDPWSKTEASSDSGESDIIGWVDPSSMNGWFGFSSQFSDRARTDLLQGRPREFMF</sequence>
<dbReference type="Proteomes" id="UP000807353">
    <property type="component" value="Unassembled WGS sequence"/>
</dbReference>
<keyword evidence="2" id="KW-1185">Reference proteome</keyword>
<gene>
    <name evidence="1" type="ORF">BDZ94DRAFT_1251490</name>
</gene>
<dbReference type="EMBL" id="MU150242">
    <property type="protein sequence ID" value="KAF9466245.1"/>
    <property type="molecule type" value="Genomic_DNA"/>
</dbReference>
<protein>
    <submittedName>
        <fullName evidence="1">Uncharacterized protein</fullName>
    </submittedName>
</protein>
<accession>A0A9P5YCN4</accession>
<evidence type="ECO:0000313" key="1">
    <source>
        <dbReference type="EMBL" id="KAF9466245.1"/>
    </source>
</evidence>
<name>A0A9P5YCN4_9AGAR</name>
<evidence type="ECO:0000313" key="2">
    <source>
        <dbReference type="Proteomes" id="UP000807353"/>
    </source>
</evidence>
<dbReference type="AlphaFoldDB" id="A0A9P5YCN4"/>